<organism evidence="7 8">
    <name type="scientific">Ureibacillus acetophenoni</name>
    <dbReference type="NCBI Taxonomy" id="614649"/>
    <lineage>
        <taxon>Bacteria</taxon>
        <taxon>Bacillati</taxon>
        <taxon>Bacillota</taxon>
        <taxon>Bacilli</taxon>
        <taxon>Bacillales</taxon>
        <taxon>Caryophanaceae</taxon>
        <taxon>Ureibacillus</taxon>
    </lineage>
</organism>
<comment type="subcellular location">
    <subcellularLocation>
        <location evidence="1">Membrane</location>
        <topology evidence="1">Multi-pass membrane protein</topology>
    </subcellularLocation>
</comment>
<reference evidence="8" key="1">
    <citation type="submission" date="2017-08" db="EMBL/GenBank/DDBJ databases">
        <authorList>
            <person name="Varghese N."/>
            <person name="Submissions S."/>
        </authorList>
    </citation>
    <scope>NUCLEOTIDE SEQUENCE [LARGE SCALE GENOMIC DNA]</scope>
    <source>
        <strain evidence="8">JC23</strain>
    </source>
</reference>
<dbReference type="Proteomes" id="UP000219252">
    <property type="component" value="Unassembled WGS sequence"/>
</dbReference>
<dbReference type="EMBL" id="OBQC01000011">
    <property type="protein sequence ID" value="SOC41940.1"/>
    <property type="molecule type" value="Genomic_DNA"/>
</dbReference>
<dbReference type="PANTHER" id="PTHR43471">
    <property type="entry name" value="ABC TRANSPORTER PERMEASE"/>
    <property type="match status" value="1"/>
</dbReference>
<name>A0A285UJ77_9BACL</name>
<evidence type="ECO:0000256" key="4">
    <source>
        <dbReference type="ARBA" id="ARBA00023136"/>
    </source>
</evidence>
<sequence length="233" mass="25674">MNIGRIQAIFVKDYKEFTRNYAVSTMVLLPLVLAFLYNKMGITGVETYFLPINLGFTAVTTFVQCCLIAEEKEKNTLRGLMLSPATLGDILIGKGLLVFIVSAVTIALTIFLSGYEPANLLLLSIGLIVSIIFYLGLGTLCGLFTKSIVEASVFILPVMVVFSFGPLALTIAEQYPILKIAEWLPSAQIVELAYKLEGLYTLMDVTVPILVIIAWSIAAWILTAMIYKKRMVD</sequence>
<evidence type="ECO:0000256" key="5">
    <source>
        <dbReference type="SAM" id="Phobius"/>
    </source>
</evidence>
<feature type="transmembrane region" description="Helical" evidence="5">
    <location>
        <begin position="49"/>
        <end position="69"/>
    </location>
</feature>
<proteinExistence type="predicted"/>
<accession>A0A285UJ77</accession>
<evidence type="ECO:0000256" key="1">
    <source>
        <dbReference type="ARBA" id="ARBA00004141"/>
    </source>
</evidence>
<feature type="transmembrane region" description="Helical" evidence="5">
    <location>
        <begin position="151"/>
        <end position="172"/>
    </location>
</feature>
<keyword evidence="8" id="KW-1185">Reference proteome</keyword>
<evidence type="ECO:0000256" key="2">
    <source>
        <dbReference type="ARBA" id="ARBA00022692"/>
    </source>
</evidence>
<evidence type="ECO:0000259" key="6">
    <source>
        <dbReference type="Pfam" id="PF12698"/>
    </source>
</evidence>
<feature type="transmembrane region" description="Helical" evidence="5">
    <location>
        <begin position="205"/>
        <end position="227"/>
    </location>
</feature>
<dbReference type="PANTHER" id="PTHR43471:SF1">
    <property type="entry name" value="ABC TRANSPORTER PERMEASE PROTEIN NOSY-RELATED"/>
    <property type="match status" value="1"/>
</dbReference>
<keyword evidence="3 5" id="KW-1133">Transmembrane helix</keyword>
<keyword evidence="4 5" id="KW-0472">Membrane</keyword>
<evidence type="ECO:0000313" key="8">
    <source>
        <dbReference type="Proteomes" id="UP000219252"/>
    </source>
</evidence>
<gene>
    <name evidence="7" type="ORF">SAMN05877842_11186</name>
</gene>
<dbReference type="AlphaFoldDB" id="A0A285UJ77"/>
<feature type="transmembrane region" description="Helical" evidence="5">
    <location>
        <begin position="90"/>
        <end position="115"/>
    </location>
</feature>
<feature type="transmembrane region" description="Helical" evidence="5">
    <location>
        <begin position="21"/>
        <end position="37"/>
    </location>
</feature>
<evidence type="ECO:0000313" key="7">
    <source>
        <dbReference type="EMBL" id="SOC41940.1"/>
    </source>
</evidence>
<dbReference type="GO" id="GO:0016020">
    <property type="term" value="C:membrane"/>
    <property type="evidence" value="ECO:0007669"/>
    <property type="project" value="UniProtKB-SubCell"/>
</dbReference>
<dbReference type="GO" id="GO:0140359">
    <property type="term" value="F:ABC-type transporter activity"/>
    <property type="evidence" value="ECO:0007669"/>
    <property type="project" value="InterPro"/>
</dbReference>
<dbReference type="Pfam" id="PF12698">
    <property type="entry name" value="ABC2_membrane_3"/>
    <property type="match status" value="1"/>
</dbReference>
<feature type="domain" description="ABC-2 type transporter transmembrane" evidence="6">
    <location>
        <begin position="37"/>
        <end position="224"/>
    </location>
</feature>
<dbReference type="InterPro" id="IPR013525">
    <property type="entry name" value="ABC2_TM"/>
</dbReference>
<evidence type="ECO:0000256" key="3">
    <source>
        <dbReference type="ARBA" id="ARBA00022989"/>
    </source>
</evidence>
<feature type="transmembrane region" description="Helical" evidence="5">
    <location>
        <begin position="121"/>
        <end position="144"/>
    </location>
</feature>
<protein>
    <submittedName>
        <fullName evidence="7">ABC-2 type transport system permease protein</fullName>
    </submittedName>
</protein>
<keyword evidence="2 5" id="KW-0812">Transmembrane</keyword>
<dbReference type="RefSeq" id="WP_097150290.1">
    <property type="nucleotide sequence ID" value="NZ_OBQC01000011.1"/>
</dbReference>
<dbReference type="OrthoDB" id="3182222at2"/>